<evidence type="ECO:0008006" key="4">
    <source>
        <dbReference type="Google" id="ProtNLM"/>
    </source>
</evidence>
<reference evidence="2 3" key="1">
    <citation type="journal article" date="2018" name="Sci. Rep.">
        <title>Comparative analysis of the Pocillopora damicornis genome highlights role of immune system in coral evolution.</title>
        <authorList>
            <person name="Cunning R."/>
            <person name="Bay R.A."/>
            <person name="Gillette P."/>
            <person name="Baker A.C."/>
            <person name="Traylor-Knowles N."/>
        </authorList>
    </citation>
    <scope>NUCLEOTIDE SEQUENCE [LARGE SCALE GENOMIC DNA]</scope>
    <source>
        <strain evidence="2">RSMAS</strain>
        <tissue evidence="2">Whole animal</tissue>
    </source>
</reference>
<dbReference type="OMA" id="FEIHADE"/>
<dbReference type="EMBL" id="RCHS01003481">
    <property type="protein sequence ID" value="RMX41470.1"/>
    <property type="molecule type" value="Genomic_DNA"/>
</dbReference>
<dbReference type="Pfam" id="PF15335">
    <property type="entry name" value="CAAP1"/>
    <property type="match status" value="1"/>
</dbReference>
<dbReference type="STRING" id="46731.A0A3M6TJC7"/>
<organism evidence="2 3">
    <name type="scientific">Pocillopora damicornis</name>
    <name type="common">Cauliflower coral</name>
    <name type="synonym">Millepora damicornis</name>
    <dbReference type="NCBI Taxonomy" id="46731"/>
    <lineage>
        <taxon>Eukaryota</taxon>
        <taxon>Metazoa</taxon>
        <taxon>Cnidaria</taxon>
        <taxon>Anthozoa</taxon>
        <taxon>Hexacorallia</taxon>
        <taxon>Scleractinia</taxon>
        <taxon>Astrocoeniina</taxon>
        <taxon>Pocilloporidae</taxon>
        <taxon>Pocillopora</taxon>
    </lineage>
</organism>
<proteinExistence type="predicted"/>
<protein>
    <recommendedName>
        <fullName evidence="4">Caspase activity and apoptosis inhibitor 1</fullName>
    </recommendedName>
</protein>
<evidence type="ECO:0000313" key="2">
    <source>
        <dbReference type="EMBL" id="RMX41470.1"/>
    </source>
</evidence>
<feature type="region of interest" description="Disordered" evidence="1">
    <location>
        <begin position="1"/>
        <end position="63"/>
    </location>
</feature>
<keyword evidence="3" id="KW-1185">Reference proteome</keyword>
<dbReference type="InterPro" id="IPR038991">
    <property type="entry name" value="CAAP1"/>
</dbReference>
<accession>A0A3M6TJC7</accession>
<dbReference type="AlphaFoldDB" id="A0A3M6TJC7"/>
<dbReference type="PANTHER" id="PTHR14740">
    <property type="entry name" value="CASPASE ACTIVITY AND APOPTOSIS INHIBITOR 1"/>
    <property type="match status" value="1"/>
</dbReference>
<dbReference type="Proteomes" id="UP000275408">
    <property type="component" value="Unassembled WGS sequence"/>
</dbReference>
<gene>
    <name evidence="2" type="ORF">pdam_00012256</name>
</gene>
<feature type="compositionally biased region" description="Basic and acidic residues" evidence="1">
    <location>
        <begin position="170"/>
        <end position="180"/>
    </location>
</feature>
<evidence type="ECO:0000313" key="3">
    <source>
        <dbReference type="Proteomes" id="UP000275408"/>
    </source>
</evidence>
<name>A0A3M6TJC7_POCDA</name>
<dbReference type="PANTHER" id="PTHR14740:SF3">
    <property type="entry name" value="CASPASE ACTIVITY AND APOPTOSIS INHIBITOR 1"/>
    <property type="match status" value="1"/>
</dbReference>
<feature type="compositionally biased region" description="Basic residues" evidence="1">
    <location>
        <begin position="20"/>
        <end position="38"/>
    </location>
</feature>
<feature type="region of interest" description="Disordered" evidence="1">
    <location>
        <begin position="131"/>
        <end position="180"/>
    </location>
</feature>
<dbReference type="GO" id="GO:0042981">
    <property type="term" value="P:regulation of apoptotic process"/>
    <property type="evidence" value="ECO:0007669"/>
    <property type="project" value="InterPro"/>
</dbReference>
<feature type="compositionally biased region" description="Polar residues" evidence="1">
    <location>
        <begin position="205"/>
        <end position="215"/>
    </location>
</feature>
<dbReference type="OrthoDB" id="5988587at2759"/>
<comment type="caution">
    <text evidence="2">The sequence shown here is derived from an EMBL/GenBank/DDBJ whole genome shotgun (WGS) entry which is preliminary data.</text>
</comment>
<evidence type="ECO:0000256" key="1">
    <source>
        <dbReference type="SAM" id="MobiDB-lite"/>
    </source>
</evidence>
<sequence>MERKAVSPDSSTQLAEKSKKSAKRKHKHRDRKKSKKAKSSSPSQDIENNDISTRSKNNKTGNERIKHLTEFLDDRKELYNQLFTIVSKKEIKEMMPEILKKLSFKEVKKLCSEQLESFSKTQLKIIITGKDMASSEDESTKKEESVDETELKKQTMNEDSKRVASKISKSIKEGKDEEKKEKDMIIFQEMITIPNQEEIDELVEGNSTAQQQTTEDTPHPAEGTVDEEAELRELEFRARALESLVRARERQMRT</sequence>
<feature type="compositionally biased region" description="Polar residues" evidence="1">
    <location>
        <begin position="42"/>
        <end position="60"/>
    </location>
</feature>
<feature type="region of interest" description="Disordered" evidence="1">
    <location>
        <begin position="197"/>
        <end position="226"/>
    </location>
</feature>
<feature type="compositionally biased region" description="Basic and acidic residues" evidence="1">
    <location>
        <begin position="138"/>
        <end position="162"/>
    </location>
</feature>